<evidence type="ECO:0000313" key="2">
    <source>
        <dbReference type="EMBL" id="APX71573.1"/>
    </source>
</evidence>
<dbReference type="STRING" id="1847728.BTM29_02915"/>
<dbReference type="KEGG" id="lalw:BTM29_02915"/>
<dbReference type="EMBL" id="CP019323">
    <property type="protein sequence ID" value="APX71573.1"/>
    <property type="molecule type" value="Genomic_DNA"/>
</dbReference>
<dbReference type="Gene3D" id="3.90.1150.200">
    <property type="match status" value="1"/>
</dbReference>
<organism evidence="2 3">
    <name type="scientific">Companilactobacillus allii</name>
    <dbReference type="NCBI Taxonomy" id="1847728"/>
    <lineage>
        <taxon>Bacteria</taxon>
        <taxon>Bacillati</taxon>
        <taxon>Bacillota</taxon>
        <taxon>Bacilli</taxon>
        <taxon>Lactobacillales</taxon>
        <taxon>Lactobacillaceae</taxon>
        <taxon>Companilactobacillus</taxon>
    </lineage>
</organism>
<reference evidence="3" key="1">
    <citation type="submission" date="2016-12" db="EMBL/GenBank/DDBJ databases">
        <authorList>
            <person name="Jung M.Y."/>
            <person name="Lee S.H."/>
        </authorList>
    </citation>
    <scope>NUCLEOTIDE SEQUENCE [LARGE SCALE GENOMIC DNA]</scope>
    <source>
        <strain evidence="3">WiKim39</strain>
    </source>
</reference>
<name>A0A1P8Q120_9LACO</name>
<gene>
    <name evidence="2" type="ORF">BTM29_02915</name>
</gene>
<dbReference type="SUPFAM" id="SSF159888">
    <property type="entry name" value="YdhG-like"/>
    <property type="match status" value="1"/>
</dbReference>
<evidence type="ECO:0000259" key="1">
    <source>
        <dbReference type="Pfam" id="PF08818"/>
    </source>
</evidence>
<feature type="domain" description="YdhG-like" evidence="1">
    <location>
        <begin position="16"/>
        <end position="105"/>
    </location>
</feature>
<dbReference type="Pfam" id="PF08818">
    <property type="entry name" value="DUF1801"/>
    <property type="match status" value="1"/>
</dbReference>
<dbReference type="Proteomes" id="UP000187499">
    <property type="component" value="Chromosome"/>
</dbReference>
<evidence type="ECO:0000313" key="3">
    <source>
        <dbReference type="Proteomes" id="UP000187499"/>
    </source>
</evidence>
<dbReference type="RefSeq" id="WP_076614077.1">
    <property type="nucleotide sequence ID" value="NZ_CP019323.1"/>
</dbReference>
<dbReference type="AlphaFoldDB" id="A0A1P8Q120"/>
<sequence>MSPIEEYIKNAPKNQQEMLNSMYYLLKNELCDANEKISYGMPTFYLDENIVHFAGMKNHLGFYPTPGPIAEFSIQLKDYKTSKGAIQFPYDQKLPEDLIKSIITFRKQEILNGKSSD</sequence>
<dbReference type="InterPro" id="IPR014922">
    <property type="entry name" value="YdhG-like"/>
</dbReference>
<keyword evidence="3" id="KW-1185">Reference proteome</keyword>
<proteinExistence type="predicted"/>
<accession>A0A1P8Q120</accession>
<dbReference type="OrthoDB" id="115213at2"/>
<protein>
    <recommendedName>
        <fullName evidence="1">YdhG-like domain-containing protein</fullName>
    </recommendedName>
</protein>